<name>A0A0K9P6Q4_ZOSMR</name>
<reference evidence="2" key="1">
    <citation type="journal article" date="2016" name="Nature">
        <title>The genome of the seagrass Zostera marina reveals angiosperm adaptation to the sea.</title>
        <authorList>
            <person name="Olsen J.L."/>
            <person name="Rouze P."/>
            <person name="Verhelst B."/>
            <person name="Lin Y.-C."/>
            <person name="Bayer T."/>
            <person name="Collen J."/>
            <person name="Dattolo E."/>
            <person name="De Paoli E."/>
            <person name="Dittami S."/>
            <person name="Maumus F."/>
            <person name="Michel G."/>
            <person name="Kersting A."/>
            <person name="Lauritano C."/>
            <person name="Lohaus R."/>
            <person name="Toepel M."/>
            <person name="Tonon T."/>
            <person name="Vanneste K."/>
            <person name="Amirebrahimi M."/>
            <person name="Brakel J."/>
            <person name="Bostroem C."/>
            <person name="Chovatia M."/>
            <person name="Grimwood J."/>
            <person name="Jenkins J.W."/>
            <person name="Jueterbock A."/>
            <person name="Mraz A."/>
            <person name="Stam W.T."/>
            <person name="Tice H."/>
            <person name="Bornberg-Bauer E."/>
            <person name="Green P.J."/>
            <person name="Pearson G.A."/>
            <person name="Procaccini G."/>
            <person name="Duarte C.M."/>
            <person name="Schmutz J."/>
            <person name="Reusch T.B.H."/>
            <person name="Van de Peer Y."/>
        </authorList>
    </citation>
    <scope>NUCLEOTIDE SEQUENCE [LARGE SCALE GENOMIC DNA]</scope>
    <source>
        <strain evidence="2">cv. Finnish</strain>
    </source>
</reference>
<dbReference type="EMBL" id="LFYR01001104">
    <property type="protein sequence ID" value="KMZ64701.1"/>
    <property type="molecule type" value="Genomic_DNA"/>
</dbReference>
<accession>A0A0K9P6Q4</accession>
<dbReference type="Proteomes" id="UP000036987">
    <property type="component" value="Unassembled WGS sequence"/>
</dbReference>
<proteinExistence type="predicted"/>
<gene>
    <name evidence="1" type="ORF">ZOSMA_351G00170</name>
</gene>
<sequence>MGPSKTGYATDLCFAK</sequence>
<evidence type="ECO:0000313" key="2">
    <source>
        <dbReference type="Proteomes" id="UP000036987"/>
    </source>
</evidence>
<dbReference type="AlphaFoldDB" id="A0A0K9P6Q4"/>
<organism evidence="1 2">
    <name type="scientific">Zostera marina</name>
    <name type="common">Eelgrass</name>
    <dbReference type="NCBI Taxonomy" id="29655"/>
    <lineage>
        <taxon>Eukaryota</taxon>
        <taxon>Viridiplantae</taxon>
        <taxon>Streptophyta</taxon>
        <taxon>Embryophyta</taxon>
        <taxon>Tracheophyta</taxon>
        <taxon>Spermatophyta</taxon>
        <taxon>Magnoliopsida</taxon>
        <taxon>Liliopsida</taxon>
        <taxon>Zosteraceae</taxon>
        <taxon>Zostera</taxon>
    </lineage>
</organism>
<keyword evidence="2" id="KW-1185">Reference proteome</keyword>
<protein>
    <submittedName>
        <fullName evidence="1">Uncharacterized protein</fullName>
    </submittedName>
</protein>
<evidence type="ECO:0000313" key="1">
    <source>
        <dbReference type="EMBL" id="KMZ64701.1"/>
    </source>
</evidence>
<comment type="caution">
    <text evidence="1">The sequence shown here is derived from an EMBL/GenBank/DDBJ whole genome shotgun (WGS) entry which is preliminary data.</text>
</comment>